<dbReference type="InterPro" id="IPR021762">
    <property type="entry name" value="DUF3325"/>
</dbReference>
<sequence>MRDALMLLSALVACTAGMGWFALSLEAHWAQVRGAASPAPVAGLRLLGALALALALGLCLLVDAASIAVLVWLMALAAAALTIAFTLTWRARSLGVLVFWTAR</sequence>
<gene>
    <name evidence="2" type="ORF">GJV26_28025</name>
</gene>
<evidence type="ECO:0000313" key="3">
    <source>
        <dbReference type="Proteomes" id="UP000431684"/>
    </source>
</evidence>
<comment type="caution">
    <text evidence="2">The sequence shown here is derived from an EMBL/GenBank/DDBJ whole genome shotgun (WGS) entry which is preliminary data.</text>
</comment>
<dbReference type="AlphaFoldDB" id="A0A6I3XHE3"/>
<keyword evidence="3" id="KW-1185">Reference proteome</keyword>
<keyword evidence="1" id="KW-0812">Transmembrane</keyword>
<dbReference type="Proteomes" id="UP000431684">
    <property type="component" value="Unassembled WGS sequence"/>
</dbReference>
<name>A0A6I3XHE3_9BURK</name>
<organism evidence="2 3">
    <name type="scientific">Pseudoduganella dura</name>
    <dbReference type="NCBI Taxonomy" id="321982"/>
    <lineage>
        <taxon>Bacteria</taxon>
        <taxon>Pseudomonadati</taxon>
        <taxon>Pseudomonadota</taxon>
        <taxon>Betaproteobacteria</taxon>
        <taxon>Burkholderiales</taxon>
        <taxon>Oxalobacteraceae</taxon>
        <taxon>Telluria group</taxon>
        <taxon>Pseudoduganella</taxon>
    </lineage>
</organism>
<dbReference type="RefSeq" id="WP_155711852.1">
    <property type="nucleotide sequence ID" value="NZ_BMWU01000023.1"/>
</dbReference>
<dbReference type="OrthoDB" id="5988692at2"/>
<feature type="transmembrane region" description="Helical" evidence="1">
    <location>
        <begin position="44"/>
        <end position="62"/>
    </location>
</feature>
<accession>A0A6I3XHE3</accession>
<evidence type="ECO:0000313" key="2">
    <source>
        <dbReference type="EMBL" id="MUI16274.1"/>
    </source>
</evidence>
<dbReference type="EMBL" id="WNWM01000002">
    <property type="protein sequence ID" value="MUI16274.1"/>
    <property type="molecule type" value="Genomic_DNA"/>
</dbReference>
<feature type="transmembrane region" description="Helical" evidence="1">
    <location>
        <begin position="69"/>
        <end position="89"/>
    </location>
</feature>
<dbReference type="Pfam" id="PF11804">
    <property type="entry name" value="DUF3325"/>
    <property type="match status" value="1"/>
</dbReference>
<keyword evidence="1" id="KW-1133">Transmembrane helix</keyword>
<proteinExistence type="predicted"/>
<keyword evidence="1" id="KW-0472">Membrane</keyword>
<evidence type="ECO:0000256" key="1">
    <source>
        <dbReference type="SAM" id="Phobius"/>
    </source>
</evidence>
<reference evidence="2 3" key="1">
    <citation type="submission" date="2019-11" db="EMBL/GenBank/DDBJ databases">
        <title>Draft Genome Sequences of Six Type Strains of the Genus Massilia.</title>
        <authorList>
            <person name="Miess H."/>
            <person name="Frediansyah A."/>
            <person name="Goeker M."/>
            <person name="Gross H."/>
        </authorList>
    </citation>
    <scope>NUCLEOTIDE SEQUENCE [LARGE SCALE GENOMIC DNA]</scope>
    <source>
        <strain evidence="2 3">DSM 17513</strain>
    </source>
</reference>
<protein>
    <submittedName>
        <fullName evidence="2">DUF3325 family protein</fullName>
    </submittedName>
</protein>